<dbReference type="Proteomes" id="UP000051952">
    <property type="component" value="Unassembled WGS sequence"/>
</dbReference>
<feature type="compositionally biased region" description="Basic and acidic residues" evidence="1">
    <location>
        <begin position="228"/>
        <end position="242"/>
    </location>
</feature>
<evidence type="ECO:0000313" key="2">
    <source>
        <dbReference type="EMBL" id="CUE70984.1"/>
    </source>
</evidence>
<dbReference type="AlphaFoldDB" id="A0A0S4II82"/>
<feature type="non-terminal residue" evidence="2">
    <location>
        <position position="1069"/>
    </location>
</feature>
<protein>
    <submittedName>
        <fullName evidence="2">Uncharacterized protein</fullName>
    </submittedName>
</protein>
<feature type="region of interest" description="Disordered" evidence="1">
    <location>
        <begin position="601"/>
        <end position="627"/>
    </location>
</feature>
<evidence type="ECO:0000256" key="1">
    <source>
        <dbReference type="SAM" id="MobiDB-lite"/>
    </source>
</evidence>
<dbReference type="EMBL" id="CYKH01000096">
    <property type="protein sequence ID" value="CUE70984.1"/>
    <property type="molecule type" value="Genomic_DNA"/>
</dbReference>
<dbReference type="InterPro" id="IPR027417">
    <property type="entry name" value="P-loop_NTPase"/>
</dbReference>
<organism evidence="2 3">
    <name type="scientific">Bodo saltans</name>
    <name type="common">Flagellated protozoan</name>
    <dbReference type="NCBI Taxonomy" id="75058"/>
    <lineage>
        <taxon>Eukaryota</taxon>
        <taxon>Discoba</taxon>
        <taxon>Euglenozoa</taxon>
        <taxon>Kinetoplastea</taxon>
        <taxon>Metakinetoplastina</taxon>
        <taxon>Eubodonida</taxon>
        <taxon>Bodonidae</taxon>
        <taxon>Bodo</taxon>
    </lineage>
</organism>
<keyword evidence="3" id="KW-1185">Reference proteome</keyword>
<proteinExistence type="predicted"/>
<name>A0A0S4II82_BODSA</name>
<dbReference type="SUPFAM" id="SSF52540">
    <property type="entry name" value="P-loop containing nucleoside triphosphate hydrolases"/>
    <property type="match status" value="1"/>
</dbReference>
<dbReference type="VEuPathDB" id="TriTrypDB:BSAL_52765"/>
<sequence length="1069" mass="119715">MSQVELAPEVNNTKKRPRPEWTEERQKLLVKFLAELMDAALRYGKLGAAVHENERAGWVQGWVDGLKEENFLDPRYSLALQYKISATTWSANVDVLLIAFSLQTIYNLAQYANAQDSDYEFVLSDKSNWKVTVEKLLVACIKWKKFDKRSLHITMLREMTNSGVAAKRFAQTLFLDTNDMPGPDERSAEHFQIVHTTFSGRSFFNLRFAAAHETAMMLINRLPRAPLRDDYSGNQQPERECDSEAEEPQGEDSTVSDQEHESPLVNAPQIITSKLSEYLKPKGSDWIHIVISVSGETGSGKTTSVLLALRHYKFVIFYAISTDLNISGIEEALQKTGIDKSKHVAMAAEHLITNLELLHWKPTRSTQKKVALVIDEVGKYPLFLRAIAKITEVRNGQDLSDKKNTEQDLSTSIKLFQKHFICEDVRLILVGTGTDHAFSVVGSLPSTQAHVSANDFGDVKTWYEKHSTQWQSIKDTLDPLELERGVFSKLLRLSRNPRMAAILSALDPISVYELLSKAQCRGAKRSLLRDHYSYVLWGGLRDIRQYNGMRYLHSLEATTHFSCAFAIACSNENQDGDQSLLKTYINTYGLLRDCTPLVTEKRSAPPPAVAELTEETDDSVETDDSEVTEEFPKVMTHRFGMTPAAVEIGISHFGMSMPNDGWVGFESMICSLLYLHAMGASSAALLGITLSDVVCMHEQLSQDEADPIAPVKTWIRLHAKCARRVVQASLKHQVRSCGEAAAALEALAEAQVNINEARPACIVIARNGDCAPFADVMVGLVADVDGVYNTTHLLLLQLKYYLDSTPFSAHEQWREMFKMGSTDVKAVVADCAAKLEKYGWDDAMARIHVSEHCAEECKKSKFAKPAGREAVFDAICGDPTTSQRELESYEAALQKFTHAGDVSVPALAAKFLNGRGKKTTKLVGRDAEKTALAFGLKKHQAQDAFVTAVHEIVNNGKEIDQQFAEIISKYQSCEMETSLQGAPSRFPQLRKKLKIDRYLVIYRYEEKVHTQRKAEVPSQQNVDFPENVLVINSQNKVAAFYPTGWEKETFQQETSVREVVQEAARETLS</sequence>
<accession>A0A0S4II82</accession>
<reference evidence="3" key="1">
    <citation type="submission" date="2015-09" db="EMBL/GenBank/DDBJ databases">
        <authorList>
            <consortium name="Pathogen Informatics"/>
        </authorList>
    </citation>
    <scope>NUCLEOTIDE SEQUENCE [LARGE SCALE GENOMIC DNA]</scope>
    <source>
        <strain evidence="3">Lake Konstanz</strain>
    </source>
</reference>
<evidence type="ECO:0000313" key="3">
    <source>
        <dbReference type="Proteomes" id="UP000051952"/>
    </source>
</evidence>
<feature type="compositionally biased region" description="Acidic residues" evidence="1">
    <location>
        <begin position="612"/>
        <end position="627"/>
    </location>
</feature>
<gene>
    <name evidence="2" type="ORF">BSAL_52765</name>
</gene>
<feature type="region of interest" description="Disordered" evidence="1">
    <location>
        <begin position="228"/>
        <end position="264"/>
    </location>
</feature>